<organism evidence="1 2">
    <name type="scientific">Sporothrix curviconia</name>
    <dbReference type="NCBI Taxonomy" id="1260050"/>
    <lineage>
        <taxon>Eukaryota</taxon>
        <taxon>Fungi</taxon>
        <taxon>Dikarya</taxon>
        <taxon>Ascomycota</taxon>
        <taxon>Pezizomycotina</taxon>
        <taxon>Sordariomycetes</taxon>
        <taxon>Sordariomycetidae</taxon>
        <taxon>Ophiostomatales</taxon>
        <taxon>Ophiostomataceae</taxon>
        <taxon>Sporothrix</taxon>
    </lineage>
</organism>
<sequence length="58" mass="6335">MEPVSATPQAPPVAQPPKAQPWKAFLSEPEVRPFVVEDKTTKTVLRLKAEKDEHGLGG</sequence>
<protein>
    <submittedName>
        <fullName evidence="1">Uncharacterized protein</fullName>
    </submittedName>
</protein>
<accession>A0ABP0CRX6</accession>
<evidence type="ECO:0000313" key="1">
    <source>
        <dbReference type="EMBL" id="CAK7234332.1"/>
    </source>
</evidence>
<name>A0ABP0CRX6_9PEZI</name>
<evidence type="ECO:0000313" key="2">
    <source>
        <dbReference type="Proteomes" id="UP001642405"/>
    </source>
</evidence>
<dbReference type="EMBL" id="CAWUHB010000083">
    <property type="protein sequence ID" value="CAK7234332.1"/>
    <property type="molecule type" value="Genomic_DNA"/>
</dbReference>
<reference evidence="1 2" key="1">
    <citation type="submission" date="2024-01" db="EMBL/GenBank/DDBJ databases">
        <authorList>
            <person name="Allen C."/>
            <person name="Tagirdzhanova G."/>
        </authorList>
    </citation>
    <scope>NUCLEOTIDE SEQUENCE [LARGE SCALE GENOMIC DNA]</scope>
</reference>
<comment type="caution">
    <text evidence="1">The sequence shown here is derived from an EMBL/GenBank/DDBJ whole genome shotgun (WGS) entry which is preliminary data.</text>
</comment>
<proteinExistence type="predicted"/>
<keyword evidence="2" id="KW-1185">Reference proteome</keyword>
<dbReference type="Proteomes" id="UP001642405">
    <property type="component" value="Unassembled WGS sequence"/>
</dbReference>
<gene>
    <name evidence="1" type="ORF">SCUCBS95973_008900</name>
</gene>